<dbReference type="KEGG" id="ddl:Desdi_3304"/>
<evidence type="ECO:0000259" key="1">
    <source>
        <dbReference type="Pfam" id="PF11823"/>
    </source>
</evidence>
<keyword evidence="3" id="KW-1185">Reference proteome</keyword>
<dbReference type="Proteomes" id="UP000010797">
    <property type="component" value="Chromosome"/>
</dbReference>
<dbReference type="OrthoDB" id="3192849at2"/>
<protein>
    <recommendedName>
        <fullName evidence="1">Putative Se/S carrier protein-like domain-containing protein</fullName>
    </recommendedName>
</protein>
<dbReference type="STRING" id="871963.Desdi_3304"/>
<proteinExistence type="predicted"/>
<dbReference type="HOGENOM" id="CLU_167443_2_2_9"/>
<dbReference type="eggNOG" id="ENOG5033A63">
    <property type="taxonomic scope" value="Bacteria"/>
</dbReference>
<dbReference type="AlphaFoldDB" id="L0FCM7"/>
<reference evidence="3" key="1">
    <citation type="submission" date="2012-02" db="EMBL/GenBank/DDBJ databases">
        <title>Complete sequence of Desulfitobacterium dichloroeliminans LMG P-21439.</title>
        <authorList>
            <person name="Lucas S."/>
            <person name="Han J."/>
            <person name="Lapidus A."/>
            <person name="Cheng J.-F."/>
            <person name="Goodwin L."/>
            <person name="Pitluck S."/>
            <person name="Peters L."/>
            <person name="Ovchinnikova G."/>
            <person name="Teshima H."/>
            <person name="Detter J.C."/>
            <person name="Han C."/>
            <person name="Tapia R."/>
            <person name="Land M."/>
            <person name="Hauser L."/>
            <person name="Kyrpides N."/>
            <person name="Ivanova N."/>
            <person name="Pagani I."/>
            <person name="Kruse T."/>
            <person name="de Vos W.M."/>
            <person name="Boon N."/>
            <person name="Smidt H."/>
            <person name="Woyke T."/>
        </authorList>
    </citation>
    <scope>NUCLEOTIDE SEQUENCE [LARGE SCALE GENOMIC DNA]</scope>
    <source>
        <strain evidence="3">LMG P-21439 / DCA1</strain>
    </source>
</reference>
<evidence type="ECO:0000313" key="3">
    <source>
        <dbReference type="Proteomes" id="UP000010797"/>
    </source>
</evidence>
<accession>L0FCM7</accession>
<sequence>MEYVITFKSTNLAIQSERHLLGEKLHVKVMPLPSQIRAGCGIALRIPSEELGAALQILSDKRVEEFDLYSRAEKDRGYVYSEIFDR</sequence>
<name>L0FCM7_DESDL</name>
<dbReference type="EMBL" id="CP003344">
    <property type="protein sequence ID" value="AGA70698.1"/>
    <property type="molecule type" value="Genomic_DNA"/>
</dbReference>
<dbReference type="RefSeq" id="WP_015263657.1">
    <property type="nucleotide sequence ID" value="NC_019903.1"/>
</dbReference>
<dbReference type="InterPro" id="IPR021778">
    <property type="entry name" value="Se/S_carrier-like"/>
</dbReference>
<feature type="domain" description="Putative Se/S carrier protein-like" evidence="1">
    <location>
        <begin position="2"/>
        <end position="69"/>
    </location>
</feature>
<evidence type="ECO:0000313" key="2">
    <source>
        <dbReference type="EMBL" id="AGA70698.1"/>
    </source>
</evidence>
<dbReference type="Pfam" id="PF11823">
    <property type="entry name" value="Se_S_carrier"/>
    <property type="match status" value="1"/>
</dbReference>
<organism evidence="2 3">
    <name type="scientific">Desulfitobacterium dichloroeliminans (strain LMG P-21439 / DCA1)</name>
    <dbReference type="NCBI Taxonomy" id="871963"/>
    <lineage>
        <taxon>Bacteria</taxon>
        <taxon>Bacillati</taxon>
        <taxon>Bacillota</taxon>
        <taxon>Clostridia</taxon>
        <taxon>Eubacteriales</taxon>
        <taxon>Desulfitobacteriaceae</taxon>
        <taxon>Desulfitobacterium</taxon>
    </lineage>
</organism>
<gene>
    <name evidence="2" type="ordered locus">Desdi_3304</name>
</gene>